<keyword evidence="2" id="KW-1185">Reference proteome</keyword>
<gene>
    <name evidence="1" type="ORF">G2W53_022059</name>
</gene>
<organism evidence="1 2">
    <name type="scientific">Senna tora</name>
    <dbReference type="NCBI Taxonomy" id="362788"/>
    <lineage>
        <taxon>Eukaryota</taxon>
        <taxon>Viridiplantae</taxon>
        <taxon>Streptophyta</taxon>
        <taxon>Embryophyta</taxon>
        <taxon>Tracheophyta</taxon>
        <taxon>Spermatophyta</taxon>
        <taxon>Magnoliopsida</taxon>
        <taxon>eudicotyledons</taxon>
        <taxon>Gunneridae</taxon>
        <taxon>Pentapetalae</taxon>
        <taxon>rosids</taxon>
        <taxon>fabids</taxon>
        <taxon>Fabales</taxon>
        <taxon>Fabaceae</taxon>
        <taxon>Caesalpinioideae</taxon>
        <taxon>Cassia clade</taxon>
        <taxon>Senna</taxon>
    </lineage>
</organism>
<dbReference type="Proteomes" id="UP000634136">
    <property type="component" value="Unassembled WGS sequence"/>
</dbReference>
<dbReference type="EMBL" id="JAAIUW010000007">
    <property type="protein sequence ID" value="KAF7823915.1"/>
    <property type="molecule type" value="Genomic_DNA"/>
</dbReference>
<reference evidence="1" key="1">
    <citation type="submission" date="2020-09" db="EMBL/GenBank/DDBJ databases">
        <title>Genome-Enabled Discovery of Anthraquinone Biosynthesis in Senna tora.</title>
        <authorList>
            <person name="Kang S.-H."/>
            <person name="Pandey R.P."/>
            <person name="Lee C.-M."/>
            <person name="Sim J.-S."/>
            <person name="Jeong J.-T."/>
            <person name="Choi B.-S."/>
            <person name="Jung M."/>
            <person name="Ginzburg D."/>
            <person name="Zhao K."/>
            <person name="Won S.Y."/>
            <person name="Oh T.-J."/>
            <person name="Yu Y."/>
            <person name="Kim N.-H."/>
            <person name="Lee O.R."/>
            <person name="Lee T.-H."/>
            <person name="Bashyal P."/>
            <person name="Kim T.-S."/>
            <person name="Lee W.-H."/>
            <person name="Kawkins C."/>
            <person name="Kim C.-K."/>
            <person name="Kim J.S."/>
            <person name="Ahn B.O."/>
            <person name="Rhee S.Y."/>
            <person name="Sohng J.K."/>
        </authorList>
    </citation>
    <scope>NUCLEOTIDE SEQUENCE</scope>
    <source>
        <tissue evidence="1">Leaf</tissue>
    </source>
</reference>
<keyword evidence="1" id="KW-0540">Nuclease</keyword>
<keyword evidence="1" id="KW-0378">Hydrolase</keyword>
<proteinExistence type="predicted"/>
<name>A0A834TNS8_9FABA</name>
<dbReference type="AlphaFoldDB" id="A0A834TNS8"/>
<accession>A0A834TNS8</accession>
<sequence>MATARPFGINLSLLTSYAEATLRGQLLRGTVAA</sequence>
<protein>
    <submittedName>
        <fullName evidence="1">rRNA intron-encoded homing endonuclease</fullName>
    </submittedName>
</protein>
<comment type="caution">
    <text evidence="1">The sequence shown here is derived from an EMBL/GenBank/DDBJ whole genome shotgun (WGS) entry which is preliminary data.</text>
</comment>
<keyword evidence="1" id="KW-0255">Endonuclease</keyword>
<dbReference type="GO" id="GO:0004519">
    <property type="term" value="F:endonuclease activity"/>
    <property type="evidence" value="ECO:0007669"/>
    <property type="project" value="UniProtKB-KW"/>
</dbReference>
<evidence type="ECO:0000313" key="1">
    <source>
        <dbReference type="EMBL" id="KAF7823915.1"/>
    </source>
</evidence>
<evidence type="ECO:0000313" key="2">
    <source>
        <dbReference type="Proteomes" id="UP000634136"/>
    </source>
</evidence>